<keyword evidence="3" id="KW-1185">Reference proteome</keyword>
<name>A0ABD3NFX4_9STRA</name>
<comment type="caution">
    <text evidence="2">The sequence shown here is derived from an EMBL/GenBank/DDBJ whole genome shotgun (WGS) entry which is preliminary data.</text>
</comment>
<dbReference type="SUPFAM" id="SSF54171">
    <property type="entry name" value="DNA-binding domain"/>
    <property type="match status" value="1"/>
</dbReference>
<protein>
    <recommendedName>
        <fullName evidence="4">AP2/ERF domain-containing protein</fullName>
    </recommendedName>
</protein>
<dbReference type="EMBL" id="JALLPJ020001171">
    <property type="protein sequence ID" value="KAL3774969.1"/>
    <property type="molecule type" value="Genomic_DNA"/>
</dbReference>
<dbReference type="SUPFAM" id="SSF54160">
    <property type="entry name" value="Chromo domain-like"/>
    <property type="match status" value="1"/>
</dbReference>
<evidence type="ECO:0000313" key="3">
    <source>
        <dbReference type="Proteomes" id="UP001530400"/>
    </source>
</evidence>
<organism evidence="2 3">
    <name type="scientific">Cyclotella atomus</name>
    <dbReference type="NCBI Taxonomy" id="382360"/>
    <lineage>
        <taxon>Eukaryota</taxon>
        <taxon>Sar</taxon>
        <taxon>Stramenopiles</taxon>
        <taxon>Ochrophyta</taxon>
        <taxon>Bacillariophyta</taxon>
        <taxon>Coscinodiscophyceae</taxon>
        <taxon>Thalassiosirophycidae</taxon>
        <taxon>Stephanodiscales</taxon>
        <taxon>Stephanodiscaceae</taxon>
        <taxon>Cyclotella</taxon>
    </lineage>
</organism>
<feature type="compositionally biased region" description="Polar residues" evidence="1">
    <location>
        <begin position="47"/>
        <end position="60"/>
    </location>
</feature>
<gene>
    <name evidence="2" type="ORF">ACHAWO_008900</name>
</gene>
<dbReference type="Gene3D" id="2.30.30.140">
    <property type="match status" value="1"/>
</dbReference>
<accession>A0ABD3NFX4</accession>
<evidence type="ECO:0008006" key="4">
    <source>
        <dbReference type="Google" id="ProtNLM"/>
    </source>
</evidence>
<feature type="region of interest" description="Disordered" evidence="1">
    <location>
        <begin position="1"/>
        <end position="72"/>
    </location>
</feature>
<evidence type="ECO:0000313" key="2">
    <source>
        <dbReference type="EMBL" id="KAL3774969.1"/>
    </source>
</evidence>
<reference evidence="2 3" key="1">
    <citation type="submission" date="2024-10" db="EMBL/GenBank/DDBJ databases">
        <title>Updated reference genomes for cyclostephanoid diatoms.</title>
        <authorList>
            <person name="Roberts W.R."/>
            <person name="Alverson A.J."/>
        </authorList>
    </citation>
    <scope>NUCLEOTIDE SEQUENCE [LARGE SCALE GENOMIC DNA]</scope>
    <source>
        <strain evidence="2 3">AJA010-31</strain>
    </source>
</reference>
<dbReference type="Proteomes" id="UP001530400">
    <property type="component" value="Unassembled WGS sequence"/>
</dbReference>
<feature type="compositionally biased region" description="Polar residues" evidence="1">
    <location>
        <begin position="28"/>
        <end position="38"/>
    </location>
</feature>
<dbReference type="AlphaFoldDB" id="A0ABD3NFX4"/>
<proteinExistence type="predicted"/>
<feature type="region of interest" description="Disordered" evidence="1">
    <location>
        <begin position="405"/>
        <end position="433"/>
    </location>
</feature>
<dbReference type="InterPro" id="IPR016197">
    <property type="entry name" value="Chromo-like_dom_sf"/>
</dbReference>
<sequence>MPSPAPKRRKTCKLRREDSSDDDVLYVGTSSGHKQQQKPQKKEVIQLDSSDGSRFSLSGLTSGGKHKQSFDDKTTIKVAREPRTKKRDRSYNEVEEVVDRRKDPPEYLTVARAGAKDTLHRSKWPPAGDDGLSNNLRHVAPVKNMPIEIRDNDFIWSSAKIHKVSNPDSKNCRVTIRYEGWGSEWDEVLPYPSPRLARIFTYTKRVKCLGNVLSKKKEVRGSATSSTVASNSIRNWSDVWPCTVSYRMPHPGLRDEKHMSPEDLLRLENNIFVQPYAPHLLSSFLQKGLMQGGWWITTSHLRLWKDFDVENPLSNNSSGVVLREMSSSESATSQLEYHFPKDFIEAYKVAKSDKWVRGYLPSKTITEGTLVDEKYRVQNVGGDAFGGVKYTGAFDMRNVLKKRASDLSSHSPSPVPPSKEENVKSTSSIPESSSLPRPIFVNYQQPGVRLLANNNRWASVVKIAGNDVFLGSFASQTEAVRARELALAQYKGGNTTSAISDNASKLPAKSSTVHHSVAAVEVGPINDLLSIPVEAVISAFEQSNTKMSSFSLQNVVDEKLGSDFANESFIFVPGANKIKNKRKQKTPKRRPMN</sequence>
<feature type="compositionally biased region" description="Basic residues" evidence="1">
    <location>
        <begin position="1"/>
        <end position="13"/>
    </location>
</feature>
<dbReference type="InterPro" id="IPR016177">
    <property type="entry name" value="DNA-bd_dom_sf"/>
</dbReference>
<evidence type="ECO:0000256" key="1">
    <source>
        <dbReference type="SAM" id="MobiDB-lite"/>
    </source>
</evidence>